<dbReference type="GO" id="GO:0034272">
    <property type="term" value="C:phosphatidylinositol 3-kinase complex, class III, type II"/>
    <property type="evidence" value="ECO:0007669"/>
    <property type="project" value="TreeGrafter"/>
</dbReference>
<reference evidence="3 4" key="1">
    <citation type="journal article" date="2014" name="Genome Biol. Evol.">
        <title>The genome of the myxosporean Thelohanellus kitauei shows adaptations to nutrient acquisition within its fish host.</title>
        <authorList>
            <person name="Yang Y."/>
            <person name="Xiong J."/>
            <person name="Zhou Z."/>
            <person name="Huo F."/>
            <person name="Miao W."/>
            <person name="Ran C."/>
            <person name="Liu Y."/>
            <person name="Zhang J."/>
            <person name="Feng J."/>
            <person name="Wang M."/>
            <person name="Wang M."/>
            <person name="Wang L."/>
            <person name="Yao B."/>
        </authorList>
    </citation>
    <scope>NUCLEOTIDE SEQUENCE [LARGE SCALE GENOMIC DNA]</scope>
    <source>
        <strain evidence="3">Wuqing</strain>
    </source>
</reference>
<name>A0A0C2IGP3_THEKT</name>
<dbReference type="Proteomes" id="UP000031668">
    <property type="component" value="Unassembled WGS sequence"/>
</dbReference>
<dbReference type="PANTHER" id="PTHR12768">
    <property type="entry name" value="BECLIN 1"/>
    <property type="match status" value="1"/>
</dbReference>
<dbReference type="InterPro" id="IPR038274">
    <property type="entry name" value="Atg6/Beclin_C_sf"/>
</dbReference>
<protein>
    <submittedName>
        <fullName evidence="3">Beclin-1</fullName>
    </submittedName>
</protein>
<dbReference type="OrthoDB" id="20368at2759"/>
<evidence type="ECO:0000256" key="1">
    <source>
        <dbReference type="ARBA" id="ARBA00005965"/>
    </source>
</evidence>
<evidence type="ECO:0000313" key="3">
    <source>
        <dbReference type="EMBL" id="KII64489.1"/>
    </source>
</evidence>
<accession>A0A0C2IGP3</accession>
<organism evidence="3 4">
    <name type="scientific">Thelohanellus kitauei</name>
    <name type="common">Myxosporean</name>
    <dbReference type="NCBI Taxonomy" id="669202"/>
    <lineage>
        <taxon>Eukaryota</taxon>
        <taxon>Metazoa</taxon>
        <taxon>Cnidaria</taxon>
        <taxon>Myxozoa</taxon>
        <taxon>Myxosporea</taxon>
        <taxon>Bivalvulida</taxon>
        <taxon>Platysporina</taxon>
        <taxon>Myxobolidae</taxon>
        <taxon>Thelohanellus</taxon>
    </lineage>
</organism>
<dbReference type="InterPro" id="IPR007243">
    <property type="entry name" value="Atg6/Beclin"/>
</dbReference>
<dbReference type="GO" id="GO:0000045">
    <property type="term" value="P:autophagosome assembly"/>
    <property type="evidence" value="ECO:0007669"/>
    <property type="project" value="TreeGrafter"/>
</dbReference>
<dbReference type="GO" id="GO:0043548">
    <property type="term" value="F:phosphatidylinositol 3-kinase binding"/>
    <property type="evidence" value="ECO:0007669"/>
    <property type="project" value="TreeGrafter"/>
</dbReference>
<dbReference type="GO" id="GO:0045324">
    <property type="term" value="P:late endosome to vacuole transport"/>
    <property type="evidence" value="ECO:0007669"/>
    <property type="project" value="TreeGrafter"/>
</dbReference>
<dbReference type="GO" id="GO:0006995">
    <property type="term" value="P:cellular response to nitrogen starvation"/>
    <property type="evidence" value="ECO:0007669"/>
    <property type="project" value="TreeGrafter"/>
</dbReference>
<dbReference type="InterPro" id="IPR040455">
    <property type="entry name" value="Atg6_BARA"/>
</dbReference>
<dbReference type="OMA" id="EWDVYKA"/>
<dbReference type="GO" id="GO:0034271">
    <property type="term" value="C:phosphatidylinositol 3-kinase complex, class III, type I"/>
    <property type="evidence" value="ECO:0007669"/>
    <property type="project" value="TreeGrafter"/>
</dbReference>
<feature type="domain" description="Atg6 BARA" evidence="2">
    <location>
        <begin position="246"/>
        <end position="416"/>
    </location>
</feature>
<dbReference type="GO" id="GO:0000407">
    <property type="term" value="C:phagophore assembly site"/>
    <property type="evidence" value="ECO:0007669"/>
    <property type="project" value="TreeGrafter"/>
</dbReference>
<dbReference type="AlphaFoldDB" id="A0A0C2IGP3"/>
<dbReference type="Gene3D" id="1.10.418.40">
    <property type="entry name" value="Autophagy protein 6/Beclin 1"/>
    <property type="match status" value="1"/>
</dbReference>
<evidence type="ECO:0000259" key="2">
    <source>
        <dbReference type="Pfam" id="PF04111"/>
    </source>
</evidence>
<comment type="similarity">
    <text evidence="1">Belongs to the beclin family.</text>
</comment>
<proteinExistence type="inferred from homology"/>
<evidence type="ECO:0000313" key="4">
    <source>
        <dbReference type="Proteomes" id="UP000031668"/>
    </source>
</evidence>
<keyword evidence="4" id="KW-1185">Reference proteome</keyword>
<dbReference type="GO" id="GO:0030674">
    <property type="term" value="F:protein-macromolecule adaptor activity"/>
    <property type="evidence" value="ECO:0007669"/>
    <property type="project" value="TreeGrafter"/>
</dbReference>
<dbReference type="PANTHER" id="PTHR12768:SF4">
    <property type="entry name" value="BECLIN-1"/>
    <property type="match status" value="1"/>
</dbReference>
<gene>
    <name evidence="3" type="ORF">RF11_03897</name>
</gene>
<dbReference type="EMBL" id="JWZT01004259">
    <property type="protein sequence ID" value="KII64489.1"/>
    <property type="molecule type" value="Genomic_DNA"/>
</dbReference>
<sequence>MLSPHFSSNIFCQQCSAPLNLDKTIRSIDRSSLQELISIIDRCVYLNSGSSNDQLKPCESETTDNDEFLHSESMEDALCLNGTPKLEILQENESSSCEGRFKFINDFFSVLSRITGFKHPLCNDCAISMVSIYETEIQAIHRQIDNMNNYLDDQASLDSTFLSEGFENHGLLADTVDLFDSYYQIYQSYLFSQKISKFYSNPKKSGDEVKIKNSINVSKFNFNKLMSEEQGLIQELENSNKVLNFLNSTHILEIAYDIREKEPGVAMINGCIINYQDFNAALGSLCHLLCVFSHFTGIKYENYRLYPAGNRSLIEIISTSRSLELWDMGSIKMFWDTKFDDAIGAVLACVSQLGKAMSSYQNVFKFPFDIDTDCVYEDRTHTKSYSVRNFRKNMDEWTKAMFLVMIDMKIAMAWLKAME</sequence>
<dbReference type="Pfam" id="PF04111">
    <property type="entry name" value="APG6"/>
    <property type="match status" value="1"/>
</dbReference>
<dbReference type="GO" id="GO:0000423">
    <property type="term" value="P:mitophagy"/>
    <property type="evidence" value="ECO:0007669"/>
    <property type="project" value="TreeGrafter"/>
</dbReference>
<comment type="caution">
    <text evidence="3">The sequence shown here is derived from an EMBL/GenBank/DDBJ whole genome shotgun (WGS) entry which is preliminary data.</text>
</comment>